<feature type="region of interest" description="Disordered" evidence="7">
    <location>
        <begin position="1860"/>
        <end position="1887"/>
    </location>
</feature>
<feature type="domain" description="PITH" evidence="11">
    <location>
        <begin position="1640"/>
        <end position="1818"/>
    </location>
</feature>
<keyword evidence="13" id="KW-1185">Reference proteome</keyword>
<dbReference type="PROSITE" id="PS00108">
    <property type="entry name" value="PROTEIN_KINASE_ST"/>
    <property type="match status" value="1"/>
</dbReference>
<dbReference type="InterPro" id="IPR017441">
    <property type="entry name" value="Protein_kinase_ATP_BS"/>
</dbReference>
<keyword evidence="1 5" id="KW-0547">Nucleotide-binding</keyword>
<evidence type="ECO:0000259" key="9">
    <source>
        <dbReference type="PROSITE" id="PS50245"/>
    </source>
</evidence>
<dbReference type="GO" id="GO:0005524">
    <property type="term" value="F:ATP binding"/>
    <property type="evidence" value="ECO:0007669"/>
    <property type="project" value="UniProtKB-UniRule"/>
</dbReference>
<accession>A0A2B4RY35</accession>
<evidence type="ECO:0000256" key="5">
    <source>
        <dbReference type="PROSITE-ProRule" id="PRU10141"/>
    </source>
</evidence>
<feature type="compositionally biased region" description="Polar residues" evidence="7">
    <location>
        <begin position="1"/>
        <end position="10"/>
    </location>
</feature>
<evidence type="ECO:0000256" key="1">
    <source>
        <dbReference type="ARBA" id="ARBA00022741"/>
    </source>
</evidence>
<dbReference type="SMART" id="SM00220">
    <property type="entry name" value="S_TKc"/>
    <property type="match status" value="1"/>
</dbReference>
<feature type="binding site" evidence="5">
    <location>
        <position position="686"/>
    </location>
    <ligand>
        <name>ATP</name>
        <dbReference type="ChEBI" id="CHEBI:30616"/>
    </ligand>
</feature>
<dbReference type="Gene3D" id="3.40.30.10">
    <property type="entry name" value="Glutaredoxin"/>
    <property type="match status" value="1"/>
</dbReference>
<dbReference type="InterPro" id="IPR010400">
    <property type="entry name" value="PITH_dom"/>
</dbReference>
<dbReference type="PROSITE" id="PS51532">
    <property type="entry name" value="PITH"/>
    <property type="match status" value="1"/>
</dbReference>
<dbReference type="GO" id="GO:0005737">
    <property type="term" value="C:cytoplasm"/>
    <property type="evidence" value="ECO:0007669"/>
    <property type="project" value="UniProtKB-ARBA"/>
</dbReference>
<evidence type="ECO:0000256" key="7">
    <source>
        <dbReference type="SAM" id="MobiDB-lite"/>
    </source>
</evidence>
<feature type="domain" description="Protein kinase" evidence="8">
    <location>
        <begin position="659"/>
        <end position="904"/>
    </location>
</feature>
<feature type="compositionally biased region" description="Basic and acidic residues" evidence="7">
    <location>
        <begin position="13"/>
        <end position="23"/>
    </location>
</feature>
<evidence type="ECO:0000259" key="8">
    <source>
        <dbReference type="PROSITE" id="PS50011"/>
    </source>
</evidence>
<dbReference type="Gene3D" id="3.30.200.20">
    <property type="entry name" value="Phosphorylase Kinase, domain 1"/>
    <property type="match status" value="1"/>
</dbReference>
<dbReference type="Pfam" id="PF00085">
    <property type="entry name" value="Thioredoxin"/>
    <property type="match status" value="1"/>
</dbReference>
<dbReference type="PROSITE" id="PS50245">
    <property type="entry name" value="CAP_GLY_2"/>
    <property type="match status" value="1"/>
</dbReference>
<dbReference type="Pfam" id="PF06201">
    <property type="entry name" value="PITH"/>
    <property type="match status" value="1"/>
</dbReference>
<dbReference type="SUPFAM" id="SSF49785">
    <property type="entry name" value="Galactose-binding domain-like"/>
    <property type="match status" value="1"/>
</dbReference>
<feature type="domain" description="CAP-Gly" evidence="9">
    <location>
        <begin position="358"/>
        <end position="402"/>
    </location>
</feature>
<dbReference type="PROSITE" id="PS00107">
    <property type="entry name" value="PROTEIN_KINASE_ATP"/>
    <property type="match status" value="1"/>
</dbReference>
<evidence type="ECO:0000313" key="13">
    <source>
        <dbReference type="Proteomes" id="UP000225706"/>
    </source>
</evidence>
<dbReference type="InterPro" id="IPR000938">
    <property type="entry name" value="CAP-Gly_domain"/>
</dbReference>
<proteinExistence type="predicted"/>
<keyword evidence="4" id="KW-0675">Receptor</keyword>
<dbReference type="InterPro" id="IPR036859">
    <property type="entry name" value="CAP-Gly_dom_sf"/>
</dbReference>
<feature type="region of interest" description="Disordered" evidence="7">
    <location>
        <begin position="1293"/>
        <end position="1336"/>
    </location>
</feature>
<reference evidence="13" key="1">
    <citation type="journal article" date="2017" name="bioRxiv">
        <title>Comparative analysis of the genomes of Stylophora pistillata and Acropora digitifera provides evidence for extensive differences between species of corals.</title>
        <authorList>
            <person name="Voolstra C.R."/>
            <person name="Li Y."/>
            <person name="Liew Y.J."/>
            <person name="Baumgarten S."/>
            <person name="Zoccola D."/>
            <person name="Flot J.-F."/>
            <person name="Tambutte S."/>
            <person name="Allemand D."/>
            <person name="Aranda M."/>
        </authorList>
    </citation>
    <scope>NUCLEOTIDE SEQUENCE [LARGE SCALE GENOMIC DNA]</scope>
</reference>
<dbReference type="SMART" id="SM01052">
    <property type="entry name" value="CAP_GLY"/>
    <property type="match status" value="2"/>
</dbReference>
<evidence type="ECO:0000256" key="6">
    <source>
        <dbReference type="SAM" id="Coils"/>
    </source>
</evidence>
<evidence type="ECO:0000256" key="3">
    <source>
        <dbReference type="ARBA" id="ARBA00023157"/>
    </source>
</evidence>
<keyword evidence="2 5" id="KW-0067">ATP-binding</keyword>
<keyword evidence="6" id="KW-0175">Coiled coil</keyword>
<name>A0A2B4RY35_STYPI</name>
<dbReference type="OrthoDB" id="5984635at2759"/>
<dbReference type="InterPro" id="IPR013766">
    <property type="entry name" value="Thioredoxin_domain"/>
</dbReference>
<dbReference type="Gene3D" id="2.30.30.190">
    <property type="entry name" value="CAP Gly-rich-like domain"/>
    <property type="match status" value="2"/>
</dbReference>
<feature type="compositionally biased region" description="Basic and acidic residues" evidence="7">
    <location>
        <begin position="1860"/>
        <end position="1873"/>
    </location>
</feature>
<dbReference type="InterPro" id="IPR000719">
    <property type="entry name" value="Prot_kinase_dom"/>
</dbReference>
<evidence type="ECO:0000313" key="12">
    <source>
        <dbReference type="EMBL" id="PFX21248.1"/>
    </source>
</evidence>
<dbReference type="Gene3D" id="2.60.120.470">
    <property type="entry name" value="PITH domain"/>
    <property type="match status" value="1"/>
</dbReference>
<dbReference type="EMBL" id="LSMT01000285">
    <property type="protein sequence ID" value="PFX21248.1"/>
    <property type="molecule type" value="Genomic_DNA"/>
</dbReference>
<feature type="region of interest" description="Disordered" evidence="7">
    <location>
        <begin position="1"/>
        <end position="23"/>
    </location>
</feature>
<dbReference type="SUPFAM" id="SSF56112">
    <property type="entry name" value="Protein kinase-like (PK-like)"/>
    <property type="match status" value="1"/>
</dbReference>
<dbReference type="InterPro" id="IPR037047">
    <property type="entry name" value="PITH_dom_sf"/>
</dbReference>
<dbReference type="InterPro" id="IPR036249">
    <property type="entry name" value="Thioredoxin-like_sf"/>
</dbReference>
<comment type="caution">
    <text evidence="12">The sequence shown here is derived from an EMBL/GenBank/DDBJ whole genome shotgun (WGS) entry which is preliminary data.</text>
</comment>
<dbReference type="InterPro" id="IPR011009">
    <property type="entry name" value="Kinase-like_dom_sf"/>
</dbReference>
<dbReference type="Pfam" id="PF00069">
    <property type="entry name" value="Pkinase"/>
    <property type="match status" value="1"/>
</dbReference>
<evidence type="ECO:0000259" key="11">
    <source>
        <dbReference type="PROSITE" id="PS51532"/>
    </source>
</evidence>
<dbReference type="SUPFAM" id="SSF52833">
    <property type="entry name" value="Thioredoxin-like"/>
    <property type="match status" value="1"/>
</dbReference>
<dbReference type="PROSITE" id="PS51352">
    <property type="entry name" value="THIOREDOXIN_2"/>
    <property type="match status" value="1"/>
</dbReference>
<dbReference type="PANTHER" id="PTHR46115">
    <property type="entry name" value="THIOREDOXIN-LIKE PROTEIN 1"/>
    <property type="match status" value="1"/>
</dbReference>
<protein>
    <submittedName>
        <fullName evidence="12">Thioredoxin-like protein 1</fullName>
    </submittedName>
</protein>
<dbReference type="SUPFAM" id="SSF74924">
    <property type="entry name" value="Cap-Gly domain"/>
    <property type="match status" value="2"/>
</dbReference>
<dbReference type="InterPro" id="IPR041249">
    <property type="entry name" value="HEPN_DZIP3"/>
</dbReference>
<sequence length="1887" mass="216010">METRPTNLQGQPRGKEKQLQAKERQNLSLQTLCNTTNQPMEEEIRQEENLYLIRLRAVEEQLAHCQGQLKEKELEQANLLREKEQQHQKLTNLQGQLREKELLKNSMQEQLNRKVQQVGNLEEQLKTKDRERIKIERSLSAARSVLRVHRAQVVTLERQLITKDQEKHELERTLAAAQRVLRAENQAQNLPDWVIPRNQIQLTEKILGRGAWGEVVEGNYSMERRNFTYILLNNCDGNTLEYLQHPIDQTSFRPKKVLRGELLRVDARTQQPTSPERIALTGIARNEMRLECRTNDVFELSNDDANLLRAIPPLELRYETFINKLQNVWERISRGSTVFVSIKEIPSSELLGIVRYKGELMTLPGTWFGVELIKNKGLGTCDGTYEGKRYFESAPNSGVFVTLDKLIPVDLDQTSSKQVERDQADVKSRLCSRQKARLRWEGTDGIVKIGQRVGSLRDPTVRGTVRYIGQERDSGGKMQTFVGLELDEKTGIGTGKRNRKQLFVCPEGYPKFVYLDDIMLEFSHDIINYKTSCMCYVPKPSPVSTDNSDLVEENPCGSRKRALARNGIRANEERTRHLLTQKELRCYQDEFAKLSETSETELKELLRAREQYVASAQTQVMEMERQLRGIEEENANLRQLVAREGNQVDDWVISRDEIQMTSTLLGKGSWGEVFEGKYCGLPVAVKQIHSNIASPHNVNLVLREIHVASRCRHPCLLQFIGATIDYEGAPLLVTELMGTSLRELLEKRPLSKTEIHAISLDVARALNYFHQKKPPILHRDVKSTNVLLWRQGNLWRGKVSDYGSAKLGEQNVVWSIAPGCIAYSAHETSPREQTAKIDVYSFGVLLCEMCIRSFPDPQKRTEQVAMVTDNELRDLVCRCLQLDPKERPDMKAITNELGQFPETLTRTINDSLNMTSTTDVEEILRSTNGKEHFQRLTRLLMCGGVNVLRETFDKIHPPKDLSTTLKDVNVQTQLKKAGDNRLFVLSAWLFVIFHHNRTRTINDSLNMTSTTDVEEILRSTNGKENLQRLTRLLMCGGVNVLRETFDKIHPPKDLSTTLKDVNVQTQLKKVKLTMDEKNCLNQSAVKSTDFDITLTFRLLRTICNLKPPATGWDKKPDDANHSLEADLARIKYYRNSVYGHNQKMEISDCDFCYLWKEISEAILRIITKVDITKKDEWEKAIEKLLNDPLTSEAQKCIEELKQWYEKEEDFKDNLHQTGIQQVLESVKTECVKNELRQAAEDFKMDVTQTAEKVKNQMLKDVHEILQGITDDKGCIPILIWDISSSQIGQPIKFQEPSCSRSERRRSVSQHRQMHEPQPVASEGISNEHARESSQPSPEELDIWAVISSFGNSFNLFFDYLSQTLRLNIFGYGMGSLFIAVKCSSADILDELWKDYKSGHLNEVAEKILITTQVLEKLCLTEVKLKTIINEGHYKKCREFLVSQETILLQEDAAGDIGLRSVGIHEEVYLPVPGMQAAAEHGMEDFWEKAAQARSVIEIEDHFHFQSEMTSANSANSIFLIDFWDEAAQARRVTEIEDDFHFQSEMTSAGAKLVVVNYAAKWCPFSIMINPTFSSLSIQYPAAKFLIVDVDKCEDIALRNGVTSSPTFQLFKGNQTKKKVDQVNGADEELLEEKIQKWISIEDSVVPGYVNLLHFIKRDECECLNGDDDCHVLSILTKGPEFVESEVDEELLVTIAFNEAVKLHSLKIQGPDDGRGPKTVRVFINQTYTMGFDTAKRREAKQTLEEMGTKGGGAKFNCKKIRTKMLELRETTVNDDELRDRDWEKKIKAETYADERRGAQPNDLQTGDQVLLKKKKSDKLSAKYESEPYEIIEKKGNSVVVQSLEKVQYQRNVTEVKKFTPRDEQCVDSDHQFELQEDNELEQRPQTG</sequence>
<dbReference type="Gene3D" id="1.10.510.10">
    <property type="entry name" value="Transferase(Phosphotransferase) domain 1"/>
    <property type="match status" value="1"/>
</dbReference>
<keyword evidence="3" id="KW-1015">Disulfide bond</keyword>
<evidence type="ECO:0000256" key="2">
    <source>
        <dbReference type="ARBA" id="ARBA00022840"/>
    </source>
</evidence>
<dbReference type="PROSITE" id="PS50011">
    <property type="entry name" value="PROTEIN_KINASE_DOM"/>
    <property type="match status" value="1"/>
</dbReference>
<dbReference type="InterPro" id="IPR008979">
    <property type="entry name" value="Galactose-bd-like_sf"/>
</dbReference>
<dbReference type="Pfam" id="PF01302">
    <property type="entry name" value="CAP_GLY"/>
    <property type="match status" value="2"/>
</dbReference>
<dbReference type="Proteomes" id="UP000225706">
    <property type="component" value="Unassembled WGS sequence"/>
</dbReference>
<feature type="domain" description="Thioredoxin" evidence="10">
    <location>
        <begin position="1523"/>
        <end position="1639"/>
    </location>
</feature>
<feature type="coiled-coil region" evidence="6">
    <location>
        <begin position="613"/>
        <end position="647"/>
    </location>
</feature>
<dbReference type="Pfam" id="PF18738">
    <property type="entry name" value="HEPN_DZIP3"/>
    <property type="match status" value="1"/>
</dbReference>
<dbReference type="GO" id="GO:0004672">
    <property type="term" value="F:protein kinase activity"/>
    <property type="evidence" value="ECO:0007669"/>
    <property type="project" value="InterPro"/>
</dbReference>
<dbReference type="CDD" id="cd02947">
    <property type="entry name" value="TRX_family"/>
    <property type="match status" value="1"/>
</dbReference>
<evidence type="ECO:0000256" key="4">
    <source>
        <dbReference type="ARBA" id="ARBA00023170"/>
    </source>
</evidence>
<gene>
    <name evidence="12" type="primary">Txnl1</name>
    <name evidence="12" type="ORF">AWC38_SpisGene14271</name>
</gene>
<evidence type="ECO:0000259" key="10">
    <source>
        <dbReference type="PROSITE" id="PS51352"/>
    </source>
</evidence>
<feature type="coiled-coil region" evidence="6">
    <location>
        <begin position="55"/>
        <end position="187"/>
    </location>
</feature>
<dbReference type="InterPro" id="IPR008271">
    <property type="entry name" value="Ser/Thr_kinase_AS"/>
</dbReference>
<organism evidence="12 13">
    <name type="scientific">Stylophora pistillata</name>
    <name type="common">Smooth cauliflower coral</name>
    <dbReference type="NCBI Taxonomy" id="50429"/>
    <lineage>
        <taxon>Eukaryota</taxon>
        <taxon>Metazoa</taxon>
        <taxon>Cnidaria</taxon>
        <taxon>Anthozoa</taxon>
        <taxon>Hexacorallia</taxon>
        <taxon>Scleractinia</taxon>
        <taxon>Astrocoeniina</taxon>
        <taxon>Pocilloporidae</taxon>
        <taxon>Stylophora</taxon>
    </lineage>
</organism>
<dbReference type="STRING" id="50429.A0A2B4RY35"/>